<dbReference type="Gene3D" id="3.40.1390.20">
    <property type="entry name" value="HprK N-terminal domain-like"/>
    <property type="match status" value="1"/>
</dbReference>
<dbReference type="PANTHER" id="PTHR21343:SF8">
    <property type="entry name" value="DRTGG DOMAIN-CONTAINING PROTEIN"/>
    <property type="match status" value="1"/>
</dbReference>
<proteinExistence type="predicted"/>
<protein>
    <submittedName>
        <fullName evidence="3">AAA family ATPase</fullName>
    </submittedName>
</protein>
<dbReference type="CDD" id="cd03109">
    <property type="entry name" value="DTBS"/>
    <property type="match status" value="1"/>
</dbReference>
<dbReference type="SUPFAM" id="SSF52540">
    <property type="entry name" value="P-loop containing nucleoside triphosphate hydrolases"/>
    <property type="match status" value="1"/>
</dbReference>
<dbReference type="AlphaFoldDB" id="A0A7H0VA51"/>
<dbReference type="KEGG" id="chyd:H4K34_09380"/>
<dbReference type="Pfam" id="PF13500">
    <property type="entry name" value="AAA_26"/>
    <property type="match status" value="1"/>
</dbReference>
<keyword evidence="2" id="KW-0315">Glutamine amidotransferase</keyword>
<dbReference type="EMBL" id="CP060139">
    <property type="protein sequence ID" value="QNR22599.1"/>
    <property type="molecule type" value="Genomic_DNA"/>
</dbReference>
<evidence type="ECO:0000256" key="1">
    <source>
        <dbReference type="ARBA" id="ARBA00011643"/>
    </source>
</evidence>
<reference evidence="3 4" key="1">
    <citation type="submission" date="2020-08" db="EMBL/GenBank/DDBJ databases">
        <title>Croceimicrobium hydrocarbonivorans gen. nov., sp. nov., a novel marine bacterium isolated from a bacterial consortium that degrades polyethylene terephthalate.</title>
        <authorList>
            <person name="Liu R."/>
        </authorList>
    </citation>
    <scope>NUCLEOTIDE SEQUENCE [LARGE SCALE GENOMIC DNA]</scope>
    <source>
        <strain evidence="3 4">A20-9</strain>
    </source>
</reference>
<dbReference type="PANTHER" id="PTHR21343">
    <property type="entry name" value="DETHIOBIOTIN SYNTHETASE"/>
    <property type="match status" value="1"/>
</dbReference>
<dbReference type="Proteomes" id="UP000516305">
    <property type="component" value="Chromosome"/>
</dbReference>
<dbReference type="InterPro" id="IPR028979">
    <property type="entry name" value="Ser_kin/Pase_Hpr-like_N_sf"/>
</dbReference>
<evidence type="ECO:0000313" key="4">
    <source>
        <dbReference type="Proteomes" id="UP000516305"/>
    </source>
</evidence>
<comment type="subunit">
    <text evidence="1">Homohexamer.</text>
</comment>
<dbReference type="Gene3D" id="3.40.50.300">
    <property type="entry name" value="P-loop containing nucleotide triphosphate hydrolases"/>
    <property type="match status" value="1"/>
</dbReference>
<organism evidence="3 4">
    <name type="scientific">Croceimicrobium hydrocarbonivorans</name>
    <dbReference type="NCBI Taxonomy" id="2761580"/>
    <lineage>
        <taxon>Bacteria</taxon>
        <taxon>Pseudomonadati</taxon>
        <taxon>Bacteroidota</taxon>
        <taxon>Flavobacteriia</taxon>
        <taxon>Flavobacteriales</taxon>
        <taxon>Owenweeksiaceae</taxon>
        <taxon>Croceimicrobium</taxon>
    </lineage>
</organism>
<accession>A0A7H0VA51</accession>
<dbReference type="InterPro" id="IPR027417">
    <property type="entry name" value="P-loop_NTPase"/>
</dbReference>
<name>A0A7H0VA51_9FLAO</name>
<sequence>MKKYQTLYVAASRQHVGKTTSTLGLAYCLQRLGIDIGYCKPVGQQFVDLNDLKVDKDTILFSDLIQFDLHPEIHSPVILGSGATTDFIDHPENFNYEEKILKAKVALESRKELTIHEGTGHPGVGSVVNLSNAKVAKMLDAQVIFIAEGGVGSTIDMINMCISLFREEGVPILGVIVNKVREEKIDKIRPYIEKWLNTQGIPLLGMVPYDRTLAWPVMSTVCKAINGTVRSNSHALRNKVADVLAGTVLDRTKLEKRDNLLLVVGTHRLDETLGKILHINAELAIEEWPLSGIIVCGEGEISSETQRAIDYYQTPLIHTDLDTYGVVLKVSRIEVKINRDTPWKIKRAIDLIEQNVDLDYIKKKIS</sequence>
<dbReference type="SUPFAM" id="SSF75138">
    <property type="entry name" value="HprK N-terminal domain-like"/>
    <property type="match status" value="1"/>
</dbReference>
<evidence type="ECO:0000256" key="2">
    <source>
        <dbReference type="ARBA" id="ARBA00022962"/>
    </source>
</evidence>
<keyword evidence="4" id="KW-1185">Reference proteome</keyword>
<evidence type="ECO:0000313" key="3">
    <source>
        <dbReference type="EMBL" id="QNR22599.1"/>
    </source>
</evidence>
<gene>
    <name evidence="3" type="ORF">H4K34_09380</name>
</gene>
<dbReference type="RefSeq" id="WP_210757165.1">
    <property type="nucleotide sequence ID" value="NZ_CP060139.1"/>
</dbReference>